<feature type="coiled-coil region" evidence="1">
    <location>
        <begin position="294"/>
        <end position="339"/>
    </location>
</feature>
<evidence type="ECO:0000256" key="2">
    <source>
        <dbReference type="SAM" id="MobiDB-lite"/>
    </source>
</evidence>
<dbReference type="AlphaFoldDB" id="S5ZIW0"/>
<evidence type="ECO:0000313" key="3">
    <source>
        <dbReference type="EMBL" id="AGT34446.1"/>
    </source>
</evidence>
<proteinExistence type="predicted"/>
<dbReference type="RefSeq" id="WP_020961744.1">
    <property type="nucleotide sequence ID" value="NC_022093.1"/>
</dbReference>
<dbReference type="PATRIC" id="fig|1365176.7.peg.49"/>
<feature type="region of interest" description="Disordered" evidence="2">
    <location>
        <begin position="344"/>
        <end position="372"/>
    </location>
</feature>
<keyword evidence="1" id="KW-0175">Coiled coil</keyword>
<name>S5ZIW0_9CREN</name>
<organism evidence="3 4">
    <name type="scientific">Thermofilum adornatum</name>
    <dbReference type="NCBI Taxonomy" id="1365176"/>
    <lineage>
        <taxon>Archaea</taxon>
        <taxon>Thermoproteota</taxon>
        <taxon>Thermoprotei</taxon>
        <taxon>Thermofilales</taxon>
        <taxon>Thermofilaceae</taxon>
        <taxon>Thermofilum</taxon>
    </lineage>
</organism>
<protein>
    <submittedName>
        <fullName evidence="3">Uncharacterized protein</fullName>
    </submittedName>
</protein>
<accession>S5ZIW0</accession>
<evidence type="ECO:0000313" key="4">
    <source>
        <dbReference type="Proteomes" id="UP000015543"/>
    </source>
</evidence>
<reference evidence="3 4" key="1">
    <citation type="journal article" date="2013" name="Genome Announc.">
        <title>Complete Genomic Sequence of 'Thermofilum adornatus' Strain 1910bT, a Hyperthermophilic Anaerobic Organotrophic Crenarchaeon.</title>
        <authorList>
            <person name="Dominova I.N."/>
            <person name="Kublanov I.V."/>
            <person name="Podosokorskaya O.A."/>
            <person name="Derbikova K.S."/>
            <person name="Patrushev M.V."/>
            <person name="Toshchakov S.V."/>
        </authorList>
    </citation>
    <scope>NUCLEOTIDE SEQUENCE [LARGE SCALE GENOMIC DNA]</scope>
    <source>
        <strain evidence="4">1910b</strain>
    </source>
</reference>
<dbReference type="KEGG" id="thb:N186_00240"/>
<gene>
    <name evidence="3" type="ORF">N186_00240</name>
</gene>
<dbReference type="EMBL" id="CP006646">
    <property type="protein sequence ID" value="AGT34446.1"/>
    <property type="molecule type" value="Genomic_DNA"/>
</dbReference>
<evidence type="ECO:0000256" key="1">
    <source>
        <dbReference type="SAM" id="Coils"/>
    </source>
</evidence>
<dbReference type="GeneID" id="16572696"/>
<dbReference type="Proteomes" id="UP000015543">
    <property type="component" value="Chromosome"/>
</dbReference>
<keyword evidence="4" id="KW-1185">Reference proteome</keyword>
<dbReference type="HOGENOM" id="CLU_747266_0_0_2"/>
<sequence>MDMVDSKKITLGIIAIVLLATMAYIYSAPQVTTPAESLIASAERLQQLVYCRNQVLQNLSQNSQLFTQIVNLTATGDNYLAKAKQYLNLGNATQAMQYAVLALRTYGQALDLQEKLRDTLGTSFASCRAVLAPQQANLTANLYRNRVRNETCKWSPDFYPQYVAINVSLQRVNELESIASRAASSGYDTSNATRLLNQARQLLLEAQSLASNCLLNESAHRLAEARKLIGQATSELARAGAMRTIAEMRRHGLDVNETSVGEVMRALRARKFEEYLLNKTADTLLNVTRNVPGLERQRNRLQLLEQLLARIQERAKGTHKQLALQLRELVQEAINLAEKAPEMAKNNPGELARQTQDIGERARQMRGGGRGP</sequence>